<reference evidence="2 3" key="1">
    <citation type="submission" date="2016-01" db="EMBL/GenBank/DDBJ databases">
        <authorList>
            <person name="Manzoor S."/>
        </authorList>
    </citation>
    <scope>NUCLEOTIDE SEQUENCE [LARGE SCALE GENOMIC DNA]</scope>
    <source>
        <strain evidence="2">Methanoculleus sp MAB1</strain>
    </source>
</reference>
<feature type="region of interest" description="Disordered" evidence="1">
    <location>
        <begin position="42"/>
        <end position="66"/>
    </location>
</feature>
<evidence type="ECO:0000313" key="2">
    <source>
        <dbReference type="EMBL" id="CVK33534.1"/>
    </source>
</evidence>
<evidence type="ECO:0000256" key="1">
    <source>
        <dbReference type="SAM" id="MobiDB-lite"/>
    </source>
</evidence>
<dbReference type="EMBL" id="LT158599">
    <property type="protein sequence ID" value="CVK33534.1"/>
    <property type="molecule type" value="Genomic_DNA"/>
</dbReference>
<organism evidence="2 3">
    <name type="scientific">Methanoculleus bourgensis</name>
    <dbReference type="NCBI Taxonomy" id="83986"/>
    <lineage>
        <taxon>Archaea</taxon>
        <taxon>Methanobacteriati</taxon>
        <taxon>Methanobacteriota</taxon>
        <taxon>Stenosarchaea group</taxon>
        <taxon>Methanomicrobia</taxon>
        <taxon>Methanomicrobiales</taxon>
        <taxon>Methanomicrobiaceae</taxon>
        <taxon>Methanoculleus</taxon>
    </lineage>
</organism>
<name>A0A0X3BPT3_9EURY</name>
<sequence length="66" mass="7209">MHRFPINNTITSACCHLTLRDLPSLFATFAASRETSVLSITPHAEERGRARRGVAGGLYQPSRTPA</sequence>
<gene>
    <name evidence="2" type="ORF">MMAB1_2321</name>
</gene>
<proteinExistence type="predicted"/>
<dbReference type="KEGG" id="mema:MMAB1_2321"/>
<evidence type="ECO:0000313" key="3">
    <source>
        <dbReference type="Proteomes" id="UP000069850"/>
    </source>
</evidence>
<protein>
    <submittedName>
        <fullName evidence="2">Uncharacterized protein</fullName>
    </submittedName>
</protein>
<dbReference type="AlphaFoldDB" id="A0A0X3BPT3"/>
<dbReference type="Proteomes" id="UP000069850">
    <property type="component" value="Chromosome 1"/>
</dbReference>
<accession>A0A0X3BPT3</accession>